<proteinExistence type="predicted"/>
<sequence>MVNVFKIVMWCFKFMNLFVVKLKS</sequence>
<protein>
    <submittedName>
        <fullName evidence="1">Uncharacterized protein</fullName>
    </submittedName>
</protein>
<reference evidence="1" key="1">
    <citation type="submission" date="2018-02" db="EMBL/GenBank/DDBJ databases">
        <title>Rhizophora mucronata_Transcriptome.</title>
        <authorList>
            <person name="Meera S.P."/>
            <person name="Sreeshan A."/>
            <person name="Augustine A."/>
        </authorList>
    </citation>
    <scope>NUCLEOTIDE SEQUENCE</scope>
    <source>
        <tissue evidence="1">Leaf</tissue>
    </source>
</reference>
<dbReference type="AlphaFoldDB" id="A0A2P2PA92"/>
<dbReference type="EMBL" id="GGEC01071069">
    <property type="protein sequence ID" value="MBX51553.1"/>
    <property type="molecule type" value="Transcribed_RNA"/>
</dbReference>
<accession>A0A2P2PA92</accession>
<organism evidence="1">
    <name type="scientific">Rhizophora mucronata</name>
    <name type="common">Asiatic mangrove</name>
    <dbReference type="NCBI Taxonomy" id="61149"/>
    <lineage>
        <taxon>Eukaryota</taxon>
        <taxon>Viridiplantae</taxon>
        <taxon>Streptophyta</taxon>
        <taxon>Embryophyta</taxon>
        <taxon>Tracheophyta</taxon>
        <taxon>Spermatophyta</taxon>
        <taxon>Magnoliopsida</taxon>
        <taxon>eudicotyledons</taxon>
        <taxon>Gunneridae</taxon>
        <taxon>Pentapetalae</taxon>
        <taxon>rosids</taxon>
        <taxon>fabids</taxon>
        <taxon>Malpighiales</taxon>
        <taxon>Rhizophoraceae</taxon>
        <taxon>Rhizophora</taxon>
    </lineage>
</organism>
<evidence type="ECO:0000313" key="1">
    <source>
        <dbReference type="EMBL" id="MBX51553.1"/>
    </source>
</evidence>
<name>A0A2P2PA92_RHIMU</name>